<evidence type="ECO:0000256" key="3">
    <source>
        <dbReference type="ARBA" id="ARBA00022763"/>
    </source>
</evidence>
<keyword evidence="2 10" id="KW-0547">Nucleotide-binding</keyword>
<keyword evidence="4 10" id="KW-0378">Hydrolase</keyword>
<dbReference type="Gene3D" id="1.10.10.990">
    <property type="match status" value="1"/>
</dbReference>
<dbReference type="HAMAP" id="MF_01486">
    <property type="entry name" value="RecC"/>
    <property type="match status" value="1"/>
</dbReference>
<dbReference type="Pfam" id="PF04257">
    <property type="entry name" value="Exonuc_V_gamma"/>
    <property type="match status" value="1"/>
</dbReference>
<comment type="subunit">
    <text evidence="10">Heterotrimer of RecB, RecC and RecD. All subunits contribute to DNA-binding.</text>
</comment>
<dbReference type="InterPro" id="IPR027417">
    <property type="entry name" value="P-loop_NTPase"/>
</dbReference>
<dbReference type="PIRSF" id="PIRSF000980">
    <property type="entry name" value="RecC"/>
    <property type="match status" value="1"/>
</dbReference>
<dbReference type="GO" id="GO:0003678">
    <property type="term" value="F:DNA helicase activity"/>
    <property type="evidence" value="ECO:0007669"/>
    <property type="project" value="UniProtKB-UniRule"/>
</dbReference>
<dbReference type="InterPro" id="IPR013986">
    <property type="entry name" value="DExx_box_DNA_helicase_dom_sf"/>
</dbReference>
<dbReference type="STRING" id="1628148.BI198_03260"/>
<dbReference type="Pfam" id="PF17946">
    <property type="entry name" value="RecC_C"/>
    <property type="match status" value="1"/>
</dbReference>
<dbReference type="Gene3D" id="1.10.10.160">
    <property type="match status" value="1"/>
</dbReference>
<name>A0A1E7Q3J8_9GAMM</name>
<dbReference type="NCBIfam" id="TIGR01450">
    <property type="entry name" value="recC"/>
    <property type="match status" value="1"/>
</dbReference>
<dbReference type="RefSeq" id="WP_070048263.1">
    <property type="nucleotide sequence ID" value="NZ_CBCSDO010000001.1"/>
</dbReference>
<dbReference type="InterPro" id="IPR041500">
    <property type="entry name" value="RecC_C"/>
</dbReference>
<keyword evidence="6 10" id="KW-0269">Exonuclease</keyword>
<dbReference type="SUPFAM" id="SSF52980">
    <property type="entry name" value="Restriction endonuclease-like"/>
    <property type="match status" value="1"/>
</dbReference>
<comment type="caution">
    <text evidence="12">The sequence shown here is derived from an EMBL/GenBank/DDBJ whole genome shotgun (WGS) entry which is preliminary data.</text>
</comment>
<dbReference type="InterPro" id="IPR011335">
    <property type="entry name" value="Restrct_endonuc-II-like"/>
</dbReference>
<evidence type="ECO:0000256" key="4">
    <source>
        <dbReference type="ARBA" id="ARBA00022801"/>
    </source>
</evidence>
<sequence length="1148" mass="130457">MLQPGFVVIHSNQLETLRELLVQWLSSHPVSVLGTEEILVQSNGIAQWLKMALAETANGHPGIAAGLQVELPNQFVWQLYRAVLGEAIPKSLPYDKNNLSWRILGLLTQLTEPVFEPLNRYLQQDIDGRKSYQLALRLADLFDQYQVYRADWLQQWRSGEDILSRVPLKAVPEDQLWQPALWRLLQQDIARTAGDLAYSSRADVHNKALAALQQGQLARPDLLPERIVVFGVSSLAQQSLELLAALGSQRQVLLTVLNPCRHFWGDISSIKDDMRGLQKRHQRKPGLPEVLDADELYLHAPILLASLGKQGRDYISLLDQFDQPERYQHWFNDRIDLFSEPVADVATLPLLQQLQQDMLELNATPVTPRLLSAEDTSISFHVAHSRQREVEILQDNLLSQFASDSSLLPRDIIIMTPDISLYQSHIHAVFGRLNRDDKRFLPYTLADQSLRGSQPLMVALEYILQLPEQRFTLTEISDLLDVPAIQRRFGINAEALPQIRLWLNEAGVRWGLDGEQRASLGLDQLADNYSWMFGIERMLLGFALGDVEQWQGRAPYADVAGLAAAELGPLLQFIQQLKHWHQVLAEKSDRSLAQWQQVLFADPGLLSNVFDFTTDQDQLIYGRLADAMQQLVDAGISGDFSGDISLAVLREAWLEQASESGLSQRFLAGSLTFSTLMPMRAIPFKRVYLLGLNDGEYPRTRQTDDFDLMANDYRPGDRSRRDDDRFLFLEAILSARQALYLSWVGKHIRNNSELPPSVLISQLGDVLNSGWQQISDQEHSEQPVMAALTKHYPLQPFSPRYFNNEYHTYAYEWQAAHQAEQQTDESSATANYDDALPVLSVRLLDDFLANPCRHYLNQRFKTRFYGSALINNDDEPFVLDRLQLYQLKQQLLQQLLHQPDLDLTAAVAQLARQAKLPLALFGQDTAEELQREAEVVFNRYRADGVQWQKAEQPLAISLQLAGIELNDTLTQLYQAGLTQAGLTQENLSADQQALILLRPTAILDKKQVRWHTLRSSWLQQLVANAQGATVSTLQYGLDAKVQLVAQQQDVALAQLQQLVQHWQQGIQQPLPVMPKTAICWLQTQDAEKCRQIYEGGYMMGGERDYSPELQRYYPDFASLQQAGFSEWAENLYQPLLNTKLAEQESDVE</sequence>
<dbReference type="OrthoDB" id="9762834at2"/>
<keyword evidence="1 10" id="KW-0540">Nuclease</keyword>
<dbReference type="GO" id="GO:0003677">
    <property type="term" value="F:DNA binding"/>
    <property type="evidence" value="ECO:0007669"/>
    <property type="project" value="UniProtKB-UniRule"/>
</dbReference>
<dbReference type="GO" id="GO:0000724">
    <property type="term" value="P:double-strand break repair via homologous recombination"/>
    <property type="evidence" value="ECO:0007669"/>
    <property type="project" value="UniProtKB-UniRule"/>
</dbReference>
<evidence type="ECO:0000256" key="5">
    <source>
        <dbReference type="ARBA" id="ARBA00022806"/>
    </source>
</evidence>
<keyword evidence="9 10" id="KW-0234">DNA repair</keyword>
<keyword evidence="3 10" id="KW-0227">DNA damage</keyword>
<dbReference type="PANTHER" id="PTHR30591:SF1">
    <property type="entry name" value="RECBCD ENZYME SUBUNIT RECC"/>
    <property type="match status" value="1"/>
</dbReference>
<evidence type="ECO:0000256" key="1">
    <source>
        <dbReference type="ARBA" id="ARBA00022722"/>
    </source>
</evidence>
<comment type="similarity">
    <text evidence="10">Belongs to the RecC family.</text>
</comment>
<proteinExistence type="inferred from homology"/>
<accession>A0A1E7Q3J8</accession>
<dbReference type="GO" id="GO:0009338">
    <property type="term" value="C:exodeoxyribonuclease V complex"/>
    <property type="evidence" value="ECO:0007669"/>
    <property type="project" value="InterPro"/>
</dbReference>
<evidence type="ECO:0000256" key="7">
    <source>
        <dbReference type="ARBA" id="ARBA00022840"/>
    </source>
</evidence>
<evidence type="ECO:0000256" key="8">
    <source>
        <dbReference type="ARBA" id="ARBA00023125"/>
    </source>
</evidence>
<dbReference type="GO" id="GO:0005524">
    <property type="term" value="F:ATP binding"/>
    <property type="evidence" value="ECO:0007669"/>
    <property type="project" value="UniProtKB-UniRule"/>
</dbReference>
<keyword evidence="8 10" id="KW-0238">DNA-binding</keyword>
<comment type="miscellaneous">
    <text evidence="10">In the RecBCD complex, RecB has a slow 3'-5' helicase, an exonuclease activity and loads RecA onto ssDNA, RecD has a fast 5'-3' helicase activity, while RecC stimulates the ATPase and processivity of the RecB helicase and contributes to recognition of the Chi site.</text>
</comment>
<dbReference type="GO" id="GO:0008854">
    <property type="term" value="F:exodeoxyribonuclease V activity"/>
    <property type="evidence" value="ECO:0007669"/>
    <property type="project" value="InterPro"/>
</dbReference>
<evidence type="ECO:0000256" key="9">
    <source>
        <dbReference type="ARBA" id="ARBA00023204"/>
    </source>
</evidence>
<evidence type="ECO:0000256" key="6">
    <source>
        <dbReference type="ARBA" id="ARBA00022839"/>
    </source>
</evidence>
<dbReference type="PANTHER" id="PTHR30591">
    <property type="entry name" value="RECBCD ENZYME SUBUNIT RECC"/>
    <property type="match status" value="1"/>
</dbReference>
<keyword evidence="13" id="KW-1185">Reference proteome</keyword>
<dbReference type="SUPFAM" id="SSF52540">
    <property type="entry name" value="P-loop containing nucleoside triphosphate hydrolases"/>
    <property type="match status" value="2"/>
</dbReference>
<reference evidence="13" key="1">
    <citation type="submission" date="2016-09" db="EMBL/GenBank/DDBJ databases">
        <authorList>
            <person name="Wan X."/>
            <person name="Hou S."/>
        </authorList>
    </citation>
    <scope>NUCLEOTIDE SEQUENCE [LARGE SCALE GENOMIC DNA]</scope>
    <source>
        <strain evidence="13">KH87</strain>
    </source>
</reference>
<evidence type="ECO:0000256" key="10">
    <source>
        <dbReference type="HAMAP-Rule" id="MF_01486"/>
    </source>
</evidence>
<keyword evidence="7 10" id="KW-0067">ATP-binding</keyword>
<dbReference type="AlphaFoldDB" id="A0A1E7Q3J8"/>
<protein>
    <recommendedName>
        <fullName evidence="10">RecBCD enzyme subunit RecC</fullName>
    </recommendedName>
    <alternativeName>
        <fullName evidence="10">Exonuclease V subunit RecC</fullName>
        <shortName evidence="10">ExoV subunit RecC</shortName>
    </alternativeName>
    <alternativeName>
        <fullName evidence="10">Helicase/nuclease RecBCD subunit RecC</fullName>
    </alternativeName>
</protein>
<dbReference type="Proteomes" id="UP000242258">
    <property type="component" value="Unassembled WGS sequence"/>
</dbReference>
<dbReference type="InterPro" id="IPR006697">
    <property type="entry name" value="RecC"/>
</dbReference>
<evidence type="ECO:0000259" key="11">
    <source>
        <dbReference type="Pfam" id="PF17946"/>
    </source>
</evidence>
<keyword evidence="5 10" id="KW-0347">Helicase</keyword>
<comment type="function">
    <text evidence="10">A helicase/nuclease that prepares dsDNA breaks (DSB) for recombinational DNA repair. Binds to DSBs and unwinds DNA via a highly rapid and processive ATP-dependent bidirectional helicase activity. Unwinds dsDNA until it encounters a Chi (crossover hotspot instigator) sequence from the 3' direction. Cuts ssDNA a few nucleotides 3' to the Chi site. The properties and activities of the enzyme are changed at Chi. The Chi-altered holoenzyme produces a long 3'-ssDNA overhang and facilitates RecA-binding to the ssDNA for homologous DNA recombination and repair. Holoenzyme degrades any linearized DNA that is unable to undergo homologous recombination. In the holoenzyme this subunit recognizes the wild-type Chi sequence, and when added to isolated RecB increases its ATP-dependent helicase processivity.</text>
</comment>
<gene>
    <name evidence="10" type="primary">recC</name>
    <name evidence="12" type="ORF">BI198_03260</name>
</gene>
<organism evidence="12 13">
    <name type="scientific">Rheinheimera salexigens</name>
    <dbReference type="NCBI Taxonomy" id="1628148"/>
    <lineage>
        <taxon>Bacteria</taxon>
        <taxon>Pseudomonadati</taxon>
        <taxon>Pseudomonadota</taxon>
        <taxon>Gammaproteobacteria</taxon>
        <taxon>Chromatiales</taxon>
        <taxon>Chromatiaceae</taxon>
        <taxon>Rheinheimera</taxon>
    </lineage>
</organism>
<evidence type="ECO:0000313" key="13">
    <source>
        <dbReference type="Proteomes" id="UP000242258"/>
    </source>
</evidence>
<dbReference type="Gene3D" id="3.40.50.300">
    <property type="entry name" value="P-loop containing nucleotide triphosphate hydrolases"/>
    <property type="match status" value="2"/>
</dbReference>
<evidence type="ECO:0000313" key="12">
    <source>
        <dbReference type="EMBL" id="OEY68696.1"/>
    </source>
</evidence>
<feature type="domain" description="RecC C-terminal" evidence="11">
    <location>
        <begin position="840"/>
        <end position="1084"/>
    </location>
</feature>
<dbReference type="EMBL" id="MKEK01000001">
    <property type="protein sequence ID" value="OEY68696.1"/>
    <property type="molecule type" value="Genomic_DNA"/>
</dbReference>
<dbReference type="Gene3D" id="3.40.50.10930">
    <property type="match status" value="1"/>
</dbReference>
<evidence type="ECO:0000256" key="2">
    <source>
        <dbReference type="ARBA" id="ARBA00022741"/>
    </source>
</evidence>